<protein>
    <submittedName>
        <fullName evidence="1">Uncharacterized protein</fullName>
    </submittedName>
</protein>
<name>A0A0E9X5C8_ANGAN</name>
<organism evidence="1">
    <name type="scientific">Anguilla anguilla</name>
    <name type="common">European freshwater eel</name>
    <name type="synonym">Muraena anguilla</name>
    <dbReference type="NCBI Taxonomy" id="7936"/>
    <lineage>
        <taxon>Eukaryota</taxon>
        <taxon>Metazoa</taxon>
        <taxon>Chordata</taxon>
        <taxon>Craniata</taxon>
        <taxon>Vertebrata</taxon>
        <taxon>Euteleostomi</taxon>
        <taxon>Actinopterygii</taxon>
        <taxon>Neopterygii</taxon>
        <taxon>Teleostei</taxon>
        <taxon>Anguilliformes</taxon>
        <taxon>Anguillidae</taxon>
        <taxon>Anguilla</taxon>
    </lineage>
</organism>
<accession>A0A0E9X5C8</accession>
<evidence type="ECO:0000313" key="1">
    <source>
        <dbReference type="EMBL" id="JAH97090.1"/>
    </source>
</evidence>
<sequence>MPLRGGPTAQSVHLSVSFCPSVFSLCVRLSDFLVHVFPPLAFCSRPGTPVRTSLFPCIPQPIMFRCLFSRRVTSCSSLFSTLGGSSQS</sequence>
<proteinExistence type="predicted"/>
<reference evidence="1" key="2">
    <citation type="journal article" date="2015" name="Fish Shellfish Immunol.">
        <title>Early steps in the European eel (Anguilla anguilla)-Vibrio vulnificus interaction in the gills: Role of the RtxA13 toxin.</title>
        <authorList>
            <person name="Callol A."/>
            <person name="Pajuelo D."/>
            <person name="Ebbesson L."/>
            <person name="Teles M."/>
            <person name="MacKenzie S."/>
            <person name="Amaro C."/>
        </authorList>
    </citation>
    <scope>NUCLEOTIDE SEQUENCE</scope>
</reference>
<dbReference type="EMBL" id="GBXM01011487">
    <property type="protein sequence ID" value="JAH97090.1"/>
    <property type="molecule type" value="Transcribed_RNA"/>
</dbReference>
<reference evidence="1" key="1">
    <citation type="submission" date="2014-11" db="EMBL/GenBank/DDBJ databases">
        <authorList>
            <person name="Amaro Gonzalez C."/>
        </authorList>
    </citation>
    <scope>NUCLEOTIDE SEQUENCE</scope>
</reference>
<dbReference type="AlphaFoldDB" id="A0A0E9X5C8"/>